<dbReference type="AlphaFoldDB" id="A0A1S2TJM4"/>
<sequence>MGKSNVGQRIDRPYMRPQLALRNQRTQLIQLAAILPREHKVVARVLAPGLDQVLRLRYVSEF</sequence>
<evidence type="ECO:0000313" key="1">
    <source>
        <dbReference type="EMBL" id="OIN08701.1"/>
    </source>
</evidence>
<reference evidence="1 2" key="1">
    <citation type="submission" date="2016-08" db="EMBL/GenBank/DDBJ databases">
        <title>Draft genome sequence of the type strain of Pseudomonas extremorientalis LMG 19695T isolated from drinking water reservoir.</title>
        <authorList>
            <person name="Tambong J.T."/>
        </authorList>
    </citation>
    <scope>NUCLEOTIDE SEQUENCE [LARGE SCALE GENOMIC DNA]</scope>
    <source>
        <strain evidence="1 2">LMG 19695</strain>
    </source>
</reference>
<proteinExistence type="predicted"/>
<name>A0A1S2TJM4_9PSED</name>
<gene>
    <name evidence="1" type="ORF">BFN10_14140</name>
</gene>
<dbReference type="EMBL" id="MDGK01000036">
    <property type="protein sequence ID" value="OIN08701.1"/>
    <property type="molecule type" value="Genomic_DNA"/>
</dbReference>
<organism evidence="1 2">
    <name type="scientific">Pseudomonas extremorientalis</name>
    <dbReference type="NCBI Taxonomy" id="169669"/>
    <lineage>
        <taxon>Bacteria</taxon>
        <taxon>Pseudomonadati</taxon>
        <taxon>Pseudomonadota</taxon>
        <taxon>Gammaproteobacteria</taxon>
        <taxon>Pseudomonadales</taxon>
        <taxon>Pseudomonadaceae</taxon>
        <taxon>Pseudomonas</taxon>
    </lineage>
</organism>
<evidence type="ECO:0000313" key="2">
    <source>
        <dbReference type="Proteomes" id="UP000181686"/>
    </source>
</evidence>
<dbReference type="Proteomes" id="UP000181686">
    <property type="component" value="Unassembled WGS sequence"/>
</dbReference>
<protein>
    <submittedName>
        <fullName evidence="1">Uncharacterized protein</fullName>
    </submittedName>
</protein>
<comment type="caution">
    <text evidence="1">The sequence shown here is derived from an EMBL/GenBank/DDBJ whole genome shotgun (WGS) entry which is preliminary data.</text>
</comment>
<accession>A0A1S2TJM4</accession>